<organism evidence="1 2">
    <name type="scientific">Solanum bulbocastanum</name>
    <name type="common">Wild potato</name>
    <dbReference type="NCBI Taxonomy" id="147425"/>
    <lineage>
        <taxon>Eukaryota</taxon>
        <taxon>Viridiplantae</taxon>
        <taxon>Streptophyta</taxon>
        <taxon>Embryophyta</taxon>
        <taxon>Tracheophyta</taxon>
        <taxon>Spermatophyta</taxon>
        <taxon>Magnoliopsida</taxon>
        <taxon>eudicotyledons</taxon>
        <taxon>Gunneridae</taxon>
        <taxon>Pentapetalae</taxon>
        <taxon>asterids</taxon>
        <taxon>lamiids</taxon>
        <taxon>Solanales</taxon>
        <taxon>Solanaceae</taxon>
        <taxon>Solanoideae</taxon>
        <taxon>Solaneae</taxon>
        <taxon>Solanum</taxon>
    </lineage>
</organism>
<dbReference type="Proteomes" id="UP001371456">
    <property type="component" value="Unassembled WGS sequence"/>
</dbReference>
<dbReference type="EMBL" id="JBANQN010000002">
    <property type="protein sequence ID" value="KAK6796210.1"/>
    <property type="molecule type" value="Genomic_DNA"/>
</dbReference>
<reference evidence="1 2" key="1">
    <citation type="submission" date="2024-02" db="EMBL/GenBank/DDBJ databases">
        <title>de novo genome assembly of Solanum bulbocastanum strain 11H21.</title>
        <authorList>
            <person name="Hosaka A.J."/>
        </authorList>
    </citation>
    <scope>NUCLEOTIDE SEQUENCE [LARGE SCALE GENOMIC DNA]</scope>
    <source>
        <tissue evidence="1">Young leaves</tissue>
    </source>
</reference>
<comment type="caution">
    <text evidence="1">The sequence shown here is derived from an EMBL/GenBank/DDBJ whole genome shotgun (WGS) entry which is preliminary data.</text>
</comment>
<proteinExistence type="predicted"/>
<evidence type="ECO:0000313" key="2">
    <source>
        <dbReference type="Proteomes" id="UP001371456"/>
    </source>
</evidence>
<gene>
    <name evidence="1" type="ORF">RDI58_003911</name>
</gene>
<sequence>MESDELCSTNDDVYKDVSVESSVIDNDINDVPSQIHRGDGDSTLMDSNLVEMEIQTGHGVDYTT</sequence>
<keyword evidence="2" id="KW-1185">Reference proteome</keyword>
<protein>
    <submittedName>
        <fullName evidence="1">Uncharacterized protein</fullName>
    </submittedName>
</protein>
<dbReference type="AlphaFoldDB" id="A0AAN8YKS9"/>
<evidence type="ECO:0000313" key="1">
    <source>
        <dbReference type="EMBL" id="KAK6796210.1"/>
    </source>
</evidence>
<name>A0AAN8YKS9_SOLBU</name>
<accession>A0AAN8YKS9</accession>